<dbReference type="EMBL" id="JOWA01000066">
    <property type="protein sequence ID" value="KEZ45814.1"/>
    <property type="molecule type" value="Genomic_DNA"/>
</dbReference>
<dbReference type="Pfam" id="PF26616">
    <property type="entry name" value="CorA-like"/>
    <property type="match status" value="1"/>
</dbReference>
<dbReference type="VEuPathDB" id="FungiDB:SAPIO_CDS1629"/>
<evidence type="ECO:0000313" key="4">
    <source>
        <dbReference type="Proteomes" id="UP000028545"/>
    </source>
</evidence>
<dbReference type="AlphaFoldDB" id="A0A084GEQ2"/>
<name>A0A084GEQ2_PSEDA</name>
<dbReference type="OrthoDB" id="5396681at2759"/>
<dbReference type="RefSeq" id="XP_016645613.1">
    <property type="nucleotide sequence ID" value="XM_016784856.1"/>
</dbReference>
<protein>
    <recommendedName>
        <fullName evidence="2">CorA-like transporter domain-containing protein</fullName>
    </recommendedName>
</protein>
<dbReference type="OMA" id="KANENIM"/>
<feature type="domain" description="CorA-like transporter" evidence="2">
    <location>
        <begin position="13"/>
        <end position="275"/>
    </location>
</feature>
<proteinExistence type="predicted"/>
<evidence type="ECO:0000259" key="2">
    <source>
        <dbReference type="Pfam" id="PF26616"/>
    </source>
</evidence>
<sequence>MPAAMTPIPKGCERLEDREKSLKLFVDEAKLQVPILEVNHQGFVSHRNLRSDAEVEEFFQADHSLDESGCTSPTGECREDPAYRAVYLLSASSIRPLEITPESLKWLLTYFQVMPGFLDFLYIFGNPTGMDPELKFSGFRTHSVLSGPHKGLAIDAMNRSGLRYQMCYTLKGIERKDDGKEAGAGRMWKIRHGAFHHQFDVVKGTQLWILGDQKLTLWNLGSGQLHGERKYPKHFSTFAQRFKTSLDMHLSYCQWAALDWRWYICSSEDRAHQLTIPFLDGDITSEASVGPQTLVAVQAEEEAVNQIIMVLEANTDIVQKLRDFYHDLLKGGRFPIDDTEKSECDDTVKGFTAQLDEIIYDLNTQIARARVLSKLITDRKNILIQHLQTQAAARQENSAQSMEGLAEKSAREAIATVFSTDMVKYQIEVDDPNAPPERRSKLAIERFFQVSIPLMVFTFAMAALWYQYEKRRRRTSGRSKQLV</sequence>
<gene>
    <name evidence="3" type="ORF">SAPIO_CDS1629</name>
</gene>
<keyword evidence="1" id="KW-1133">Transmembrane helix</keyword>
<dbReference type="InterPro" id="IPR058257">
    <property type="entry name" value="CorA-like_dom"/>
</dbReference>
<dbReference type="GeneID" id="27720701"/>
<keyword evidence="4" id="KW-1185">Reference proteome</keyword>
<keyword evidence="1" id="KW-0472">Membrane</keyword>
<evidence type="ECO:0000256" key="1">
    <source>
        <dbReference type="SAM" id="Phobius"/>
    </source>
</evidence>
<evidence type="ECO:0000313" key="3">
    <source>
        <dbReference type="EMBL" id="KEZ45814.1"/>
    </source>
</evidence>
<keyword evidence="1" id="KW-0812">Transmembrane</keyword>
<dbReference type="KEGG" id="sapo:SAPIO_CDS1629"/>
<comment type="caution">
    <text evidence="3">The sequence shown here is derived from an EMBL/GenBank/DDBJ whole genome shotgun (WGS) entry which is preliminary data.</text>
</comment>
<dbReference type="Proteomes" id="UP000028545">
    <property type="component" value="Unassembled WGS sequence"/>
</dbReference>
<organism evidence="3 4">
    <name type="scientific">Pseudallescheria apiosperma</name>
    <name type="common">Scedosporium apiospermum</name>
    <dbReference type="NCBI Taxonomy" id="563466"/>
    <lineage>
        <taxon>Eukaryota</taxon>
        <taxon>Fungi</taxon>
        <taxon>Dikarya</taxon>
        <taxon>Ascomycota</taxon>
        <taxon>Pezizomycotina</taxon>
        <taxon>Sordariomycetes</taxon>
        <taxon>Hypocreomycetidae</taxon>
        <taxon>Microascales</taxon>
        <taxon>Microascaceae</taxon>
        <taxon>Scedosporium</taxon>
    </lineage>
</organism>
<feature type="transmembrane region" description="Helical" evidence="1">
    <location>
        <begin position="447"/>
        <end position="468"/>
    </location>
</feature>
<dbReference type="HOGENOM" id="CLU_025521_0_0_1"/>
<accession>A0A084GEQ2</accession>
<reference evidence="3 4" key="1">
    <citation type="journal article" date="2014" name="Genome Announc.">
        <title>Draft genome sequence of the pathogenic fungus Scedosporium apiospermum.</title>
        <authorList>
            <person name="Vandeputte P."/>
            <person name="Ghamrawi S."/>
            <person name="Rechenmann M."/>
            <person name="Iltis A."/>
            <person name="Giraud S."/>
            <person name="Fleury M."/>
            <person name="Thornton C."/>
            <person name="Delhaes L."/>
            <person name="Meyer W."/>
            <person name="Papon N."/>
            <person name="Bouchara J.P."/>
        </authorList>
    </citation>
    <scope>NUCLEOTIDE SEQUENCE [LARGE SCALE GENOMIC DNA]</scope>
    <source>
        <strain evidence="3 4">IHEM 14462</strain>
    </source>
</reference>